<evidence type="ECO:0000256" key="8">
    <source>
        <dbReference type="ARBA" id="ARBA00023211"/>
    </source>
</evidence>
<dbReference type="GO" id="GO:0046872">
    <property type="term" value="F:metal ion binding"/>
    <property type="evidence" value="ECO:0007669"/>
    <property type="project" value="UniProtKB-UniRule"/>
</dbReference>
<dbReference type="HAMAP" id="MF_01470">
    <property type="entry name" value="Cas1"/>
    <property type="match status" value="1"/>
</dbReference>
<evidence type="ECO:0000256" key="1">
    <source>
        <dbReference type="ARBA" id="ARBA00022722"/>
    </source>
</evidence>
<dbReference type="InterPro" id="IPR002729">
    <property type="entry name" value="CRISPR-assoc_Cas1"/>
</dbReference>
<dbReference type="EC" id="3.1.-.-" evidence="10"/>
<proteinExistence type="inferred from homology"/>
<keyword evidence="8 10" id="KW-0464">Manganese</keyword>
<evidence type="ECO:0000256" key="9">
    <source>
        <dbReference type="ARBA" id="ARBA00038592"/>
    </source>
</evidence>
<dbReference type="OrthoDB" id="9803119at2"/>
<comment type="function">
    <text evidence="10">CRISPR (clustered regularly interspaced short palindromic repeat), is an adaptive immune system that provides protection against mobile genetic elements (viruses, transposable elements and conjugative plasmids). CRISPR clusters contain spacers, sequences complementary to antecedent mobile elements, and target invading nucleic acids. CRISPR clusters are transcribed and processed into CRISPR RNA (crRNA). Acts as a dsDNA endonuclease. Involved in the integration of spacer DNA into the CRISPR cassette.</text>
</comment>
<reference evidence="11 12" key="1">
    <citation type="submission" date="2018-05" db="EMBL/GenBank/DDBJ databases">
        <title>Marinifilum breve JC075T sp. nov., a marine bacterium isolated from Yongle Blue Hole in the South China Sea.</title>
        <authorList>
            <person name="Fu T."/>
        </authorList>
    </citation>
    <scope>NUCLEOTIDE SEQUENCE [LARGE SCALE GENOMIC DNA]</scope>
    <source>
        <strain evidence="11 12">JC075</strain>
    </source>
</reference>
<dbReference type="GO" id="GO:0051607">
    <property type="term" value="P:defense response to virus"/>
    <property type="evidence" value="ECO:0007669"/>
    <property type="project" value="UniProtKB-UniRule"/>
</dbReference>
<keyword evidence="2 10" id="KW-0479">Metal-binding</keyword>
<dbReference type="Gene3D" id="3.100.10.20">
    <property type="entry name" value="CRISPR-associated endonuclease Cas1, N-terminal domain"/>
    <property type="match status" value="1"/>
</dbReference>
<organism evidence="11 12">
    <name type="scientific">Marinifilum breve</name>
    <dbReference type="NCBI Taxonomy" id="2184082"/>
    <lineage>
        <taxon>Bacteria</taxon>
        <taxon>Pseudomonadati</taxon>
        <taxon>Bacteroidota</taxon>
        <taxon>Bacteroidia</taxon>
        <taxon>Marinilabiliales</taxon>
        <taxon>Marinifilaceae</taxon>
    </lineage>
</organism>
<dbReference type="GO" id="GO:0016787">
    <property type="term" value="F:hydrolase activity"/>
    <property type="evidence" value="ECO:0007669"/>
    <property type="project" value="UniProtKB-KW"/>
</dbReference>
<name>A0A2V4A036_9BACT</name>
<dbReference type="Proteomes" id="UP000248079">
    <property type="component" value="Unassembled WGS sequence"/>
</dbReference>
<dbReference type="GO" id="GO:0003677">
    <property type="term" value="F:DNA binding"/>
    <property type="evidence" value="ECO:0007669"/>
    <property type="project" value="UniProtKB-KW"/>
</dbReference>
<keyword evidence="7 10" id="KW-0238">DNA-binding</keyword>
<keyword evidence="6 10" id="KW-0051">Antiviral defense</keyword>
<keyword evidence="1 10" id="KW-0540">Nuclease</keyword>
<evidence type="ECO:0000256" key="4">
    <source>
        <dbReference type="ARBA" id="ARBA00022801"/>
    </source>
</evidence>
<dbReference type="InterPro" id="IPR042206">
    <property type="entry name" value="CRISPR-assoc_Cas1_C"/>
</dbReference>
<dbReference type="InterPro" id="IPR050646">
    <property type="entry name" value="Cas1"/>
</dbReference>
<accession>A0A2V4A036</accession>
<dbReference type="NCBIfam" id="TIGR00287">
    <property type="entry name" value="cas1"/>
    <property type="match status" value="1"/>
</dbReference>
<protein>
    <recommendedName>
        <fullName evidence="10">CRISPR-associated endonuclease Cas1</fullName>
        <ecNumber evidence="10">3.1.-.-</ecNumber>
    </recommendedName>
</protein>
<feature type="binding site" evidence="10">
    <location>
        <position position="207"/>
    </location>
    <ligand>
        <name>Mn(2+)</name>
        <dbReference type="ChEBI" id="CHEBI:29035"/>
    </ligand>
</feature>
<evidence type="ECO:0000256" key="6">
    <source>
        <dbReference type="ARBA" id="ARBA00023118"/>
    </source>
</evidence>
<gene>
    <name evidence="10" type="primary">cas1</name>
    <name evidence="11" type="ORF">DF185_05340</name>
</gene>
<evidence type="ECO:0000256" key="3">
    <source>
        <dbReference type="ARBA" id="ARBA00022759"/>
    </source>
</evidence>
<dbReference type="EMBL" id="QFLI01000002">
    <property type="protein sequence ID" value="PXY02069.1"/>
    <property type="molecule type" value="Genomic_DNA"/>
</dbReference>
<dbReference type="InterPro" id="IPR042211">
    <property type="entry name" value="CRISPR-assoc_Cas1_N"/>
</dbReference>
<comment type="similarity">
    <text evidence="10">Belongs to the CRISPR-associated endonuclease Cas1 family.</text>
</comment>
<feature type="binding site" evidence="10">
    <location>
        <position position="222"/>
    </location>
    <ligand>
        <name>Mn(2+)</name>
        <dbReference type="ChEBI" id="CHEBI:29035"/>
    </ligand>
</feature>
<comment type="subunit">
    <text evidence="9 10">Homodimer, forms a heterotetramer with a Cas2 homodimer.</text>
</comment>
<keyword evidence="12" id="KW-1185">Reference proteome</keyword>
<evidence type="ECO:0000256" key="7">
    <source>
        <dbReference type="ARBA" id="ARBA00023125"/>
    </source>
</evidence>
<dbReference type="RefSeq" id="WP_110359703.1">
    <property type="nucleotide sequence ID" value="NZ_QFLI01000002.1"/>
</dbReference>
<evidence type="ECO:0000256" key="10">
    <source>
        <dbReference type="HAMAP-Rule" id="MF_01470"/>
    </source>
</evidence>
<dbReference type="InterPro" id="IPR019855">
    <property type="entry name" value="CRISPR-assoc_Cas1_NMENI"/>
</dbReference>
<dbReference type="Gene3D" id="1.20.120.920">
    <property type="entry name" value="CRISPR-associated endonuclease Cas1, C-terminal domain"/>
    <property type="match status" value="1"/>
</dbReference>
<comment type="caution">
    <text evidence="11">The sequence shown here is derived from an EMBL/GenBank/DDBJ whole genome shotgun (WGS) entry which is preliminary data.</text>
</comment>
<dbReference type="Pfam" id="PF01867">
    <property type="entry name" value="Cas_Cas1"/>
    <property type="match status" value="1"/>
</dbReference>
<evidence type="ECO:0000313" key="12">
    <source>
        <dbReference type="Proteomes" id="UP000248079"/>
    </source>
</evidence>
<feature type="binding site" evidence="10">
    <location>
        <position position="149"/>
    </location>
    <ligand>
        <name>Mn(2+)</name>
        <dbReference type="ChEBI" id="CHEBI:29035"/>
    </ligand>
</feature>
<dbReference type="NCBIfam" id="TIGR03639">
    <property type="entry name" value="cas1_NMENI"/>
    <property type="match status" value="1"/>
</dbReference>
<evidence type="ECO:0000256" key="2">
    <source>
        <dbReference type="ARBA" id="ARBA00022723"/>
    </source>
</evidence>
<evidence type="ECO:0000313" key="11">
    <source>
        <dbReference type="EMBL" id="PXY02069.1"/>
    </source>
</evidence>
<keyword evidence="5 10" id="KW-0460">Magnesium</keyword>
<dbReference type="GO" id="GO:0043571">
    <property type="term" value="P:maintenance of CRISPR repeat elements"/>
    <property type="evidence" value="ECO:0007669"/>
    <property type="project" value="UniProtKB-UniRule"/>
</dbReference>
<dbReference type="PANTHER" id="PTHR34353">
    <property type="entry name" value="CRISPR-ASSOCIATED ENDONUCLEASE CAS1 1"/>
    <property type="match status" value="1"/>
</dbReference>
<keyword evidence="3 10" id="KW-0255">Endonuclease</keyword>
<dbReference type="AlphaFoldDB" id="A0A2V4A036"/>
<dbReference type="GO" id="GO:0004520">
    <property type="term" value="F:DNA endonuclease activity"/>
    <property type="evidence" value="ECO:0007669"/>
    <property type="project" value="InterPro"/>
</dbReference>
<keyword evidence="4 10" id="KW-0378">Hydrolase</keyword>
<comment type="cofactor">
    <cofactor evidence="10">
        <name>Mg(2+)</name>
        <dbReference type="ChEBI" id="CHEBI:18420"/>
    </cofactor>
    <cofactor evidence="10">
        <name>Mn(2+)</name>
        <dbReference type="ChEBI" id="CHEBI:29035"/>
    </cofactor>
</comment>
<evidence type="ECO:0000256" key="5">
    <source>
        <dbReference type="ARBA" id="ARBA00022842"/>
    </source>
</evidence>
<sequence>MIKRTLYFGNPAYLRRQDKQLKVLKPEQRKEVASIPIEDIGVVVLDHPQVTISQALLSELVLNNVAVLSCNEKHHPVGLFMPLAGNSLQSERFRIQIAASEPLKKNLWAQTVAAKVSNQADILEQMGKEAKRLHALVPQIKSGDSDNIEGRAARVYWDLLLGDDDFVRERFGKAPNPQLNYAYALIRAAVARALVSSGMLPTLGIFHRNKYNAYCLADDIMEPYRPFCDQLVLPMYYNGEFTSEDLTTDQKAKLLSVLTCDVLIGGKKSPLMTAISRTTNSLFECFAGERRKILYPDFYESRSLKPIS</sequence>
<dbReference type="PANTHER" id="PTHR34353:SF2">
    <property type="entry name" value="CRISPR-ASSOCIATED ENDONUCLEASE CAS1 1"/>
    <property type="match status" value="1"/>
</dbReference>